<reference evidence="2 3" key="1">
    <citation type="submission" date="2019-02" db="EMBL/GenBank/DDBJ databases">
        <title>Deep-cultivation of Planctomycetes and their phenomic and genomic characterization uncovers novel biology.</title>
        <authorList>
            <person name="Wiegand S."/>
            <person name="Jogler M."/>
            <person name="Boedeker C."/>
            <person name="Pinto D."/>
            <person name="Vollmers J."/>
            <person name="Rivas-Marin E."/>
            <person name="Kohn T."/>
            <person name="Peeters S.H."/>
            <person name="Heuer A."/>
            <person name="Rast P."/>
            <person name="Oberbeckmann S."/>
            <person name="Bunk B."/>
            <person name="Jeske O."/>
            <person name="Meyerdierks A."/>
            <person name="Storesund J.E."/>
            <person name="Kallscheuer N."/>
            <person name="Luecker S."/>
            <person name="Lage O.M."/>
            <person name="Pohl T."/>
            <person name="Merkel B.J."/>
            <person name="Hornburger P."/>
            <person name="Mueller R.-W."/>
            <person name="Bruemmer F."/>
            <person name="Labrenz M."/>
            <person name="Spormann A.M."/>
            <person name="Op den Camp H."/>
            <person name="Overmann J."/>
            <person name="Amann R."/>
            <person name="Jetten M.S.M."/>
            <person name="Mascher T."/>
            <person name="Medema M.H."/>
            <person name="Devos D.P."/>
            <person name="Kaster A.-K."/>
            <person name="Ovreas L."/>
            <person name="Rohde M."/>
            <person name="Galperin M.Y."/>
            <person name="Jogler C."/>
        </authorList>
    </citation>
    <scope>NUCLEOTIDE SEQUENCE [LARGE SCALE GENOMIC DNA]</scope>
    <source>
        <strain evidence="2 3">Pla85_3_4</strain>
    </source>
</reference>
<evidence type="ECO:0000313" key="3">
    <source>
        <dbReference type="Proteomes" id="UP000317648"/>
    </source>
</evidence>
<organism evidence="2 3">
    <name type="scientific">Lignipirellula cremea</name>
    <dbReference type="NCBI Taxonomy" id="2528010"/>
    <lineage>
        <taxon>Bacteria</taxon>
        <taxon>Pseudomonadati</taxon>
        <taxon>Planctomycetota</taxon>
        <taxon>Planctomycetia</taxon>
        <taxon>Pirellulales</taxon>
        <taxon>Pirellulaceae</taxon>
        <taxon>Lignipirellula</taxon>
    </lineage>
</organism>
<dbReference type="KEGG" id="lcre:Pla8534_38910"/>
<dbReference type="EC" id="4.3.2.3" evidence="2"/>
<dbReference type="EMBL" id="CP036433">
    <property type="protein sequence ID" value="QDU96072.1"/>
    <property type="molecule type" value="Genomic_DNA"/>
</dbReference>
<dbReference type="OrthoDB" id="9805307at2"/>
<keyword evidence="2" id="KW-0456">Lyase</keyword>
<dbReference type="SUPFAM" id="SSF56529">
    <property type="entry name" value="FAH"/>
    <property type="match status" value="1"/>
</dbReference>
<dbReference type="Pfam" id="PF01557">
    <property type="entry name" value="FAA_hydrolase"/>
    <property type="match status" value="1"/>
</dbReference>
<dbReference type="GO" id="GO:0050385">
    <property type="term" value="F:ureidoglycolate lyase activity"/>
    <property type="evidence" value="ECO:0007669"/>
    <property type="project" value="UniProtKB-EC"/>
</dbReference>
<dbReference type="Gene3D" id="3.90.850.10">
    <property type="entry name" value="Fumarylacetoacetase-like, C-terminal domain"/>
    <property type="match status" value="1"/>
</dbReference>
<dbReference type="Proteomes" id="UP000317648">
    <property type="component" value="Chromosome"/>
</dbReference>
<gene>
    <name evidence="2" type="ORF">Pla8534_38910</name>
</gene>
<dbReference type="InterPro" id="IPR011234">
    <property type="entry name" value="Fumarylacetoacetase-like_C"/>
</dbReference>
<evidence type="ECO:0000259" key="1">
    <source>
        <dbReference type="Pfam" id="PF01557"/>
    </source>
</evidence>
<dbReference type="RefSeq" id="WP_145054744.1">
    <property type="nucleotide sequence ID" value="NZ_CP036433.1"/>
</dbReference>
<keyword evidence="3" id="KW-1185">Reference proteome</keyword>
<dbReference type="AlphaFoldDB" id="A0A518DW58"/>
<dbReference type="PANTHER" id="PTHR43211:SF1">
    <property type="entry name" value="BLL6422 PROTEIN"/>
    <property type="match status" value="1"/>
</dbReference>
<dbReference type="PANTHER" id="PTHR43211">
    <property type="entry name" value="FUMARYLACETOACETATE HYDROLASE"/>
    <property type="match status" value="1"/>
</dbReference>
<name>A0A518DW58_9BACT</name>
<dbReference type="InterPro" id="IPR036663">
    <property type="entry name" value="Fumarylacetoacetase_C_sf"/>
</dbReference>
<protein>
    <submittedName>
        <fullName evidence="2">Ureidoglycolate lyase</fullName>
        <ecNumber evidence="2">4.3.2.3</ecNumber>
    </submittedName>
</protein>
<feature type="domain" description="Fumarylacetoacetase-like C-terminal" evidence="1">
    <location>
        <begin position="145"/>
        <end position="331"/>
    </location>
</feature>
<proteinExistence type="predicted"/>
<evidence type="ECO:0000313" key="2">
    <source>
        <dbReference type="EMBL" id="QDU96072.1"/>
    </source>
</evidence>
<accession>A0A518DW58</accession>
<sequence>MKLLTCRSDREHGPPLVAALLHDGQTVVFLKAAAEAHGEASTSHFASMLALLEAGPAAMEKTRELVALAEAERPAACLAPLADLTLLAPLPRPSSLRDCLSYERHLTQCMQTAAHWRSPALGWVNRLSRSVLRRPLLRPPAVWYERPLYYKGNPRSVVGPEAEVVWPSYTEKLDFELEFGLFIGKQGYNISPVNAMEYVAGYSLFNDFSARDVQLHEMQGRLGPAKGKDFDTGNAMGPYLVTTDEIDNPYQLTMQVRVNDEIWTECSTAEIQHRIPEIVSYISQDETLYPGDFIGVGTLPGGCGLELDRWLSPGDTISLESAELGVLRNTIAMPQMRSD</sequence>